<organism evidence="1">
    <name type="scientific">uncultured marine virus</name>
    <dbReference type="NCBI Taxonomy" id="186617"/>
    <lineage>
        <taxon>Viruses</taxon>
        <taxon>environmental samples</taxon>
    </lineage>
</organism>
<proteinExistence type="predicted"/>
<name>A0A0F7L681_9VIRU</name>
<reference evidence="1" key="2">
    <citation type="submission" date="2015-03" db="EMBL/GenBank/DDBJ databases">
        <authorList>
            <person name="Chow C.-E.T."/>
            <person name="Winget D.M."/>
            <person name="White R.A.III."/>
            <person name="Hallam S.J."/>
            <person name="Suttle C.A."/>
        </authorList>
    </citation>
    <scope>NUCLEOTIDE SEQUENCE</scope>
    <source>
        <strain evidence="1">Anoxic2_4</strain>
    </source>
</reference>
<evidence type="ECO:0000313" key="1">
    <source>
        <dbReference type="EMBL" id="AKH47043.1"/>
    </source>
</evidence>
<sequence>MAVQSLSHLLRLPQLPRRPILLLHQQPYHRDLGQQVPLPQGVLQSLSFS</sequence>
<protein>
    <submittedName>
        <fullName evidence="1">Uncharacterized protein</fullName>
    </submittedName>
</protein>
<dbReference type="EMBL" id="KR029588">
    <property type="protein sequence ID" value="AKH47043.1"/>
    <property type="molecule type" value="Genomic_DNA"/>
</dbReference>
<accession>A0A0F7L681</accession>
<reference evidence="1" key="1">
    <citation type="journal article" date="2015" name="Front. Microbiol.">
        <title>Combining genomic sequencing methods to explore viral diversity and reveal potential virus-host interactions.</title>
        <authorList>
            <person name="Chow C.E."/>
            <person name="Winget D.M."/>
            <person name="White R.A.III."/>
            <person name="Hallam S.J."/>
            <person name="Suttle C.A."/>
        </authorList>
    </citation>
    <scope>NUCLEOTIDE SEQUENCE</scope>
    <source>
        <strain evidence="1">Anoxic2_4</strain>
    </source>
</reference>